<dbReference type="AlphaFoldDB" id="A0A2G8RZN1"/>
<feature type="region of interest" description="Disordered" evidence="1">
    <location>
        <begin position="90"/>
        <end position="135"/>
    </location>
</feature>
<organism evidence="2 3">
    <name type="scientific">Ganoderma sinense ZZ0214-1</name>
    <dbReference type="NCBI Taxonomy" id="1077348"/>
    <lineage>
        <taxon>Eukaryota</taxon>
        <taxon>Fungi</taxon>
        <taxon>Dikarya</taxon>
        <taxon>Basidiomycota</taxon>
        <taxon>Agaricomycotina</taxon>
        <taxon>Agaricomycetes</taxon>
        <taxon>Polyporales</taxon>
        <taxon>Polyporaceae</taxon>
        <taxon>Ganoderma</taxon>
    </lineage>
</organism>
<accession>A0A2G8RZN1</accession>
<feature type="compositionally biased region" description="Polar residues" evidence="1">
    <location>
        <begin position="371"/>
        <end position="386"/>
    </location>
</feature>
<feature type="compositionally biased region" description="Basic and acidic residues" evidence="1">
    <location>
        <begin position="106"/>
        <end position="118"/>
    </location>
</feature>
<gene>
    <name evidence="2" type="ORF">GSI_10119</name>
</gene>
<comment type="caution">
    <text evidence="2">The sequence shown here is derived from an EMBL/GenBank/DDBJ whole genome shotgun (WGS) entry which is preliminary data.</text>
</comment>
<dbReference type="Proteomes" id="UP000230002">
    <property type="component" value="Unassembled WGS sequence"/>
</dbReference>
<keyword evidence="3" id="KW-1185">Reference proteome</keyword>
<feature type="region of interest" description="Disordered" evidence="1">
    <location>
        <begin position="363"/>
        <end position="386"/>
    </location>
</feature>
<name>A0A2G8RZN1_9APHY</name>
<proteinExistence type="predicted"/>
<sequence length="443" mass="48464">MASSAALRPPGFCTSMQEGKPCPCKRYQAPETIIAGQPTFCVECAHGLSHHDGGQDDKGGRYSTGQVMGTLHGLHVDTKKLSEARMETNRYRAKGFESSKASSKPGSDKTTKKEKIGKVEASSKSAARKETTGGKDTKDKIVKIAKIVVMPEGMEYLTEKKFIPKVLAPDLKRFREVGLATSTPAGLSYPLDSGPARMFVFIRESLPQVFRYLSIENPWVFNITENDNEELSKHDPVLFLLFPQGRKLTFVTKDHCDGESCFDSKGRASAGWKEYAIWLTPQDAIPQEVYEKWLSNDNESDEDVVVAKRLRSPSSSPVQATIDGADVDDTMDEEIEAGLFSKLAQAAKRPLLKKSRPLFLVNSEDEDGNNAGPSGSNTSGVTTETATPAPVDVVDLTGIDEGVVAPGPAEEVLDGGLEVNNDDVVEWKYTPPNPWESEYSFDF</sequence>
<evidence type="ECO:0000313" key="3">
    <source>
        <dbReference type="Proteomes" id="UP000230002"/>
    </source>
</evidence>
<reference evidence="2 3" key="1">
    <citation type="journal article" date="2015" name="Sci. Rep.">
        <title>Chromosome-level genome map provides insights into diverse defense mechanisms in the medicinal fungus Ganoderma sinense.</title>
        <authorList>
            <person name="Zhu Y."/>
            <person name="Xu J."/>
            <person name="Sun C."/>
            <person name="Zhou S."/>
            <person name="Xu H."/>
            <person name="Nelson D.R."/>
            <person name="Qian J."/>
            <person name="Song J."/>
            <person name="Luo H."/>
            <person name="Xiang L."/>
            <person name="Li Y."/>
            <person name="Xu Z."/>
            <person name="Ji A."/>
            <person name="Wang L."/>
            <person name="Lu S."/>
            <person name="Hayward A."/>
            <person name="Sun W."/>
            <person name="Li X."/>
            <person name="Schwartz D.C."/>
            <person name="Wang Y."/>
            <person name="Chen S."/>
        </authorList>
    </citation>
    <scope>NUCLEOTIDE SEQUENCE [LARGE SCALE GENOMIC DNA]</scope>
    <source>
        <strain evidence="2 3">ZZ0214-1</strain>
    </source>
</reference>
<evidence type="ECO:0000313" key="2">
    <source>
        <dbReference type="EMBL" id="PIL26981.1"/>
    </source>
</evidence>
<dbReference type="EMBL" id="AYKW01000034">
    <property type="protein sequence ID" value="PIL26981.1"/>
    <property type="molecule type" value="Genomic_DNA"/>
</dbReference>
<dbReference type="OrthoDB" id="3011415at2759"/>
<evidence type="ECO:0000256" key="1">
    <source>
        <dbReference type="SAM" id="MobiDB-lite"/>
    </source>
</evidence>
<protein>
    <submittedName>
        <fullName evidence="2">Uncharacterized protein</fullName>
    </submittedName>
</protein>